<comment type="subcellular location">
    <subcellularLocation>
        <location evidence="2">Endoplasmic reticulum membrane</location>
        <topology evidence="2">Single-pass membrane protein</topology>
    </subcellularLocation>
</comment>
<evidence type="ECO:0000256" key="6">
    <source>
        <dbReference type="ARBA" id="ARBA00023004"/>
    </source>
</evidence>
<keyword evidence="8" id="KW-1133">Transmembrane helix</keyword>
<dbReference type="SUPFAM" id="SSF48264">
    <property type="entry name" value="Cytochrome P450"/>
    <property type="match status" value="1"/>
</dbReference>
<keyword evidence="4" id="KW-0444">Lipid biosynthesis</keyword>
<dbReference type="PRINTS" id="PR00465">
    <property type="entry name" value="EP450IV"/>
</dbReference>
<dbReference type="CDD" id="cd11040">
    <property type="entry name" value="CYP7_CYP8-like"/>
    <property type="match status" value="1"/>
</dbReference>
<dbReference type="EMBL" id="KN847333">
    <property type="protein sequence ID" value="KIW46046.1"/>
    <property type="molecule type" value="Genomic_DNA"/>
</dbReference>
<evidence type="ECO:0000256" key="2">
    <source>
        <dbReference type="ARBA" id="ARBA00004389"/>
    </source>
</evidence>
<dbReference type="InterPro" id="IPR036396">
    <property type="entry name" value="Cyt_P450_sf"/>
</dbReference>
<keyword evidence="8" id="KW-0472">Membrane</keyword>
<name>A0A0D2B1M6_9EURO</name>
<keyword evidence="4" id="KW-0443">Lipid metabolism</keyword>
<dbReference type="GO" id="GO:0016705">
    <property type="term" value="F:oxidoreductase activity, acting on paired donors, with incorporation or reduction of molecular oxygen"/>
    <property type="evidence" value="ECO:0007669"/>
    <property type="project" value="InterPro"/>
</dbReference>
<dbReference type="STRING" id="215243.A0A0D2B1M6"/>
<comment type="similarity">
    <text evidence="3">Belongs to the cytochrome P450 family.</text>
</comment>
<proteinExistence type="inferred from homology"/>
<evidence type="ECO:0000313" key="10">
    <source>
        <dbReference type="Proteomes" id="UP000053342"/>
    </source>
</evidence>
<evidence type="ECO:0000313" key="9">
    <source>
        <dbReference type="EMBL" id="KIW46046.1"/>
    </source>
</evidence>
<feature type="binding site" description="axial binding residue" evidence="7">
    <location>
        <position position="544"/>
    </location>
    <ligand>
        <name>heme</name>
        <dbReference type="ChEBI" id="CHEBI:30413"/>
    </ligand>
    <ligandPart>
        <name>Fe</name>
        <dbReference type="ChEBI" id="CHEBI:18248"/>
    </ligandPart>
</feature>
<keyword evidence="6 7" id="KW-0408">Iron</keyword>
<gene>
    <name evidence="9" type="ORF">PV06_01739</name>
</gene>
<dbReference type="PANTHER" id="PTHR24306:SF7">
    <property type="entry name" value="AHBB"/>
    <property type="match status" value="1"/>
</dbReference>
<protein>
    <recommendedName>
        <fullName evidence="11">Cytochrome P450</fullName>
    </recommendedName>
</protein>
<dbReference type="GO" id="GO:0020037">
    <property type="term" value="F:heme binding"/>
    <property type="evidence" value="ECO:0007669"/>
    <property type="project" value="InterPro"/>
</dbReference>
<accession>A0A0D2B1M6</accession>
<feature type="transmembrane region" description="Helical" evidence="8">
    <location>
        <begin position="33"/>
        <end position="51"/>
    </location>
</feature>
<dbReference type="GO" id="GO:0005789">
    <property type="term" value="C:endoplasmic reticulum membrane"/>
    <property type="evidence" value="ECO:0007669"/>
    <property type="project" value="UniProtKB-SubCell"/>
</dbReference>
<keyword evidence="8" id="KW-0812">Transmembrane</keyword>
<dbReference type="HOGENOM" id="CLU_018012_0_0_1"/>
<dbReference type="Pfam" id="PF00067">
    <property type="entry name" value="p450"/>
    <property type="match status" value="1"/>
</dbReference>
<keyword evidence="5 7" id="KW-0479">Metal-binding</keyword>
<dbReference type="PANTHER" id="PTHR24306">
    <property type="match status" value="1"/>
</dbReference>
<sequence>MDARNLGAMISTPQSRVIILRQTITSFLTNHPFFSALIAFVSLCIITRITSGIRSKAAYAKQSQTQNASPPPLLPYWIPWLGHGLNFALGGTDFLTQASKSLGANGSIFTLWMANSKHHVVTVPGIEKQLISRDAPLTMEPFIYHIMETFWADGGSVRATDPTAVWGSIHGALNALMREDFVASALADTVKALEADTYNLISGVESPVDQTIWEREADVQIVSRDFTSGDGGSFVADAELWQLLRYFVGEIATTVLMGRDFLRNHPNFMHDLWEMDEKLNLFLAGLPGWFPNMTRAAAARERVLAAIGDHHEAMFKYLDGKDPGPRWTDMSDVSPVIVKRATEFRKAGSSRRAWTTGNATIVWVMNINSNAVIFWMVWYIFSDPCLVEEIRREVAPYVRFVPPHDNGLPIKEAPRLTIDLAALWPKCPLLKGAFFETMRLEAASMSYKKILEDFVVTESDEDARMLGKSEPQSFLLRKGEFVCIPHGVHQSDEKYYRDPTRFDPRRFWTKDAVGEEKSETPQGSSDAKVDYGTMRVWGGGKHMCKGKTFAEREVLLFVAAIVMQWDVVPVGNGGRWVHPGRKPGGGAVNPVKPVRVRMMRREGW</sequence>
<dbReference type="Proteomes" id="UP000053342">
    <property type="component" value="Unassembled WGS sequence"/>
</dbReference>
<dbReference type="RefSeq" id="XP_016266262.1">
    <property type="nucleotide sequence ID" value="XM_016402365.1"/>
</dbReference>
<evidence type="ECO:0000256" key="4">
    <source>
        <dbReference type="ARBA" id="ARBA00022516"/>
    </source>
</evidence>
<dbReference type="AlphaFoldDB" id="A0A0D2B1M6"/>
<dbReference type="InterPro" id="IPR002403">
    <property type="entry name" value="Cyt_P450_E_grp-IV"/>
</dbReference>
<keyword evidence="7" id="KW-0349">Heme</keyword>
<dbReference type="GO" id="GO:0004497">
    <property type="term" value="F:monooxygenase activity"/>
    <property type="evidence" value="ECO:0007669"/>
    <property type="project" value="InterPro"/>
</dbReference>
<dbReference type="VEuPathDB" id="FungiDB:PV06_01739"/>
<comment type="cofactor">
    <cofactor evidence="1 7">
        <name>heme</name>
        <dbReference type="ChEBI" id="CHEBI:30413"/>
    </cofactor>
</comment>
<reference evidence="9 10" key="1">
    <citation type="submission" date="2015-01" db="EMBL/GenBank/DDBJ databases">
        <title>The Genome Sequence of Exophiala oligosperma CBS72588.</title>
        <authorList>
            <consortium name="The Broad Institute Genomics Platform"/>
            <person name="Cuomo C."/>
            <person name="de Hoog S."/>
            <person name="Gorbushina A."/>
            <person name="Stielow B."/>
            <person name="Teixiera M."/>
            <person name="Abouelleil A."/>
            <person name="Chapman S.B."/>
            <person name="Priest M."/>
            <person name="Young S.K."/>
            <person name="Wortman J."/>
            <person name="Nusbaum C."/>
            <person name="Birren B."/>
        </authorList>
    </citation>
    <scope>NUCLEOTIDE SEQUENCE [LARGE SCALE GENOMIC DNA]</scope>
    <source>
        <strain evidence="9 10">CBS 72588</strain>
    </source>
</reference>
<dbReference type="Gene3D" id="1.10.630.10">
    <property type="entry name" value="Cytochrome P450"/>
    <property type="match status" value="1"/>
</dbReference>
<evidence type="ECO:0000256" key="7">
    <source>
        <dbReference type="PIRSR" id="PIRSR602403-1"/>
    </source>
</evidence>
<dbReference type="GeneID" id="27353813"/>
<evidence type="ECO:0000256" key="3">
    <source>
        <dbReference type="ARBA" id="ARBA00010617"/>
    </source>
</evidence>
<dbReference type="InterPro" id="IPR001128">
    <property type="entry name" value="Cyt_P450"/>
</dbReference>
<evidence type="ECO:0008006" key="11">
    <source>
        <dbReference type="Google" id="ProtNLM"/>
    </source>
</evidence>
<keyword evidence="10" id="KW-1185">Reference proteome</keyword>
<dbReference type="GO" id="GO:0005506">
    <property type="term" value="F:iron ion binding"/>
    <property type="evidence" value="ECO:0007669"/>
    <property type="project" value="InterPro"/>
</dbReference>
<evidence type="ECO:0000256" key="5">
    <source>
        <dbReference type="ARBA" id="ARBA00022723"/>
    </source>
</evidence>
<dbReference type="OrthoDB" id="3366823at2759"/>
<organism evidence="9 10">
    <name type="scientific">Exophiala oligosperma</name>
    <dbReference type="NCBI Taxonomy" id="215243"/>
    <lineage>
        <taxon>Eukaryota</taxon>
        <taxon>Fungi</taxon>
        <taxon>Dikarya</taxon>
        <taxon>Ascomycota</taxon>
        <taxon>Pezizomycotina</taxon>
        <taxon>Eurotiomycetes</taxon>
        <taxon>Chaetothyriomycetidae</taxon>
        <taxon>Chaetothyriales</taxon>
        <taxon>Herpotrichiellaceae</taxon>
        <taxon>Exophiala</taxon>
    </lineage>
</organism>
<evidence type="ECO:0000256" key="8">
    <source>
        <dbReference type="SAM" id="Phobius"/>
    </source>
</evidence>
<evidence type="ECO:0000256" key="1">
    <source>
        <dbReference type="ARBA" id="ARBA00001971"/>
    </source>
</evidence>